<keyword evidence="1" id="KW-1133">Transmembrane helix</keyword>
<dbReference type="InterPro" id="IPR004158">
    <property type="entry name" value="DUF247_pln"/>
</dbReference>
<organism evidence="2 3">
    <name type="scientific">Eucalyptus globulus</name>
    <name type="common">Tasmanian blue gum</name>
    <dbReference type="NCBI Taxonomy" id="34317"/>
    <lineage>
        <taxon>Eukaryota</taxon>
        <taxon>Viridiplantae</taxon>
        <taxon>Streptophyta</taxon>
        <taxon>Embryophyta</taxon>
        <taxon>Tracheophyta</taxon>
        <taxon>Spermatophyta</taxon>
        <taxon>Magnoliopsida</taxon>
        <taxon>eudicotyledons</taxon>
        <taxon>Gunneridae</taxon>
        <taxon>Pentapetalae</taxon>
        <taxon>rosids</taxon>
        <taxon>malvids</taxon>
        <taxon>Myrtales</taxon>
        <taxon>Myrtaceae</taxon>
        <taxon>Myrtoideae</taxon>
        <taxon>Eucalypteae</taxon>
        <taxon>Eucalyptus</taxon>
    </lineage>
</organism>
<evidence type="ECO:0000313" key="3">
    <source>
        <dbReference type="Proteomes" id="UP001634007"/>
    </source>
</evidence>
<evidence type="ECO:0000313" key="2">
    <source>
        <dbReference type="EMBL" id="KAL3719665.1"/>
    </source>
</evidence>
<protein>
    <submittedName>
        <fullName evidence="2">Uncharacterized protein</fullName>
    </submittedName>
</protein>
<feature type="transmembrane region" description="Helical" evidence="1">
    <location>
        <begin position="420"/>
        <end position="444"/>
    </location>
</feature>
<reference evidence="2 3" key="1">
    <citation type="submission" date="2024-11" db="EMBL/GenBank/DDBJ databases">
        <title>Chromosome-level genome assembly of Eucalyptus globulus Labill. provides insights into its genome evolution.</title>
        <authorList>
            <person name="Li X."/>
        </authorList>
    </citation>
    <scope>NUCLEOTIDE SEQUENCE [LARGE SCALE GENOMIC DNA]</scope>
    <source>
        <strain evidence="2">CL2024</strain>
        <tissue evidence="2">Fresh tender leaves</tissue>
    </source>
</reference>
<proteinExistence type="predicted"/>
<comment type="caution">
    <text evidence="2">The sequence shown here is derived from an EMBL/GenBank/DDBJ whole genome shotgun (WGS) entry which is preliminary data.</text>
</comment>
<accession>A0ABD3J0D9</accession>
<dbReference type="Pfam" id="PF03140">
    <property type="entry name" value="DUF247"/>
    <property type="match status" value="1"/>
</dbReference>
<gene>
    <name evidence="2" type="ORF">ACJRO7_004617</name>
</gene>
<sequence length="446" mass="50513">MSPSGVETCGTMSPLDQNETSCIIQFKESLSLELMPSDERRNWEKRSIYKVRPCIANLNSKAYQPQVVSFGPYHHGKDCLHPMEEHKRRALRHFLKRSGKPLECFFKSLREVAQVLEESYEELDPNWKVGSSGDAACQFLKLLITDGCFMLEILRAGPQQVTQAEQEKDDYADDDPIFSKHGKLHVMPYIRRDMLMLENQLPMLVLDRLVAVESDGKKGDQFINDLILKFFSSPSKVTSKCLHVLDVYRKSLLPPENEVQDKLPKGSRGLIWSATELHEHGIQFKKSGTTSLKDISFERGVLKLPEISVDDTTESAYLNLIAFEHCHAGVGNEVTSYIYFMEKIIDKEGDVALLEARDIIQNGMGSDQAVAQVFNSLGKEVTLEPESSLDAVQNQVSDYCKKAWYTWGATLWNTHFESPWSITSFIAAILLFGLAIIQTVYTVLYP</sequence>
<dbReference type="AlphaFoldDB" id="A0ABD3J0D9"/>
<evidence type="ECO:0000256" key="1">
    <source>
        <dbReference type="SAM" id="Phobius"/>
    </source>
</evidence>
<keyword evidence="3" id="KW-1185">Reference proteome</keyword>
<name>A0ABD3J0D9_EUCGL</name>
<dbReference type="EMBL" id="JBJKBG010000010">
    <property type="protein sequence ID" value="KAL3719665.1"/>
    <property type="molecule type" value="Genomic_DNA"/>
</dbReference>
<dbReference type="Proteomes" id="UP001634007">
    <property type="component" value="Unassembled WGS sequence"/>
</dbReference>
<dbReference type="PANTHER" id="PTHR31170">
    <property type="entry name" value="BNAC04G53230D PROTEIN"/>
    <property type="match status" value="1"/>
</dbReference>
<dbReference type="PANTHER" id="PTHR31170:SF18">
    <property type="entry name" value="(WILD MALAYSIAN BANANA) HYPOTHETICAL PROTEIN"/>
    <property type="match status" value="1"/>
</dbReference>
<keyword evidence="1" id="KW-0472">Membrane</keyword>
<keyword evidence="1" id="KW-0812">Transmembrane</keyword>